<dbReference type="InterPro" id="IPR048366">
    <property type="entry name" value="TNP-like_GBD"/>
</dbReference>
<dbReference type="GO" id="GO:0008270">
    <property type="term" value="F:zinc ion binding"/>
    <property type="evidence" value="ECO:0007669"/>
    <property type="project" value="UniProtKB-KW"/>
</dbReference>
<dbReference type="GO" id="GO:0005654">
    <property type="term" value="C:nucleoplasm"/>
    <property type="evidence" value="ECO:0007669"/>
    <property type="project" value="UniProtKB-SubCell"/>
</dbReference>
<dbReference type="SUPFAM" id="SSF57716">
    <property type="entry name" value="Glucocorticoid receptor-like (DNA-binding domain)"/>
    <property type="match status" value="1"/>
</dbReference>
<dbReference type="PROSITE" id="PS50950">
    <property type="entry name" value="ZF_THAP"/>
    <property type="match status" value="1"/>
</dbReference>
<evidence type="ECO:0000256" key="12">
    <source>
        <dbReference type="PROSITE-ProRule" id="PRU00309"/>
    </source>
</evidence>
<name>A0A6A4VZ72_AMPAM</name>
<evidence type="ECO:0000256" key="4">
    <source>
        <dbReference type="ARBA" id="ARBA00022771"/>
    </source>
</evidence>
<dbReference type="Pfam" id="PF05485">
    <property type="entry name" value="THAP"/>
    <property type="match status" value="1"/>
</dbReference>
<evidence type="ECO:0000256" key="8">
    <source>
        <dbReference type="ARBA" id="ARBA00023125"/>
    </source>
</evidence>
<keyword evidence="8 12" id="KW-0238">DNA-binding</keyword>
<gene>
    <name evidence="16" type="primary">T_157</name>
    <name evidence="16" type="ORF">FJT64_005687</name>
</gene>
<evidence type="ECO:0000259" key="15">
    <source>
        <dbReference type="PROSITE" id="PS50950"/>
    </source>
</evidence>
<reference evidence="16 17" key="1">
    <citation type="submission" date="2019-07" db="EMBL/GenBank/DDBJ databases">
        <title>Draft genome assembly of a fouling barnacle, Amphibalanus amphitrite (Darwin, 1854): The first reference genome for Thecostraca.</title>
        <authorList>
            <person name="Kim W."/>
        </authorList>
    </citation>
    <scope>NUCLEOTIDE SEQUENCE [LARGE SCALE GENOMIC DNA]</scope>
    <source>
        <strain evidence="16">SNU_AA5</strain>
        <tissue evidence="16">Soma without cirri and trophi</tissue>
    </source>
</reference>
<dbReference type="Pfam" id="PF21787">
    <property type="entry name" value="TNP-like_RNaseH_N"/>
    <property type="match status" value="1"/>
</dbReference>
<dbReference type="SMART" id="SM00692">
    <property type="entry name" value="DM3"/>
    <property type="match status" value="1"/>
</dbReference>
<proteinExistence type="inferred from homology"/>
<comment type="caution">
    <text evidence="16">The sequence shown here is derived from an EMBL/GenBank/DDBJ whole genome shotgun (WGS) entry which is preliminary data.</text>
</comment>
<dbReference type="InterPro" id="IPR021896">
    <property type="entry name" value="THAP9-like_HTH"/>
</dbReference>
<sequence>MPGNCAVATCKFAHGKVPGQEGTFSSFRFPKNPEMRSIWVHRCGRADSFDPEKSRICGLHFTESDLSPTYVLKKAMMPGEKLMPVLQSSAVPSLHLPMITADARSVNAEMRPSAEVAQLRARVRALERQLKLQSAAHQRRTLQWRREKAALQRKLRRRNDRAAAAEQLVQSGLVSERQLRRLRTGKRTDCSIREKAAAVGLRYISKKAYKYVKDVMQFPLPSLRTLSRWTSGFEVSPGFISASATVLDAAVRTMSPLHKLTVVSFDEVSMDARWCYDRTYDQVLQAGKMQLVMARSLCGSWKQPVYFDYDQKMTPEILADVIRRLEQLGLTVVAAVSDMHPDNEAMWKASGICDLRSWIVHPADSSRRLWVFADVPHLLKLLRKHVMELEGGILIPNDRAGFSLLSRRVFEELLALQTGDFRVAHRLDRACVEASGQASQRVRLAARAFSTSVAAAISQYLPGRELQAQAISTVDRWFDTLNSRVPHADKLERSGYGVSEAAKEAQDAALREMCSLMQQAHKASRKQPLGRHALLPFQRGILRSSASLRGLYADLQSSHPDLKYILTQHLCQDCLENTFSQLRALCGANTNPDAVEMRQRLRVLLVVPSTLVAVSGGLAVEVDRDTTMLSVEQPPPQEPYLSETVLNGPELVDDPGSSRDPDGLAELEDLLQHMDAPGGGAGPAPPTGATSPESCAVFRDAMAFVAGYVAAKCRHIDSTLGTPTCRASPAALAAVPSSWVQKLSRGQLCVPSAAWMALVESFVIIFNKVMGTTSDRQPGILSRLTELLMTKEPQMDQRIARKLASTCLHLRLRELNSTRAEGQLQSQRRAANQTRHHARSST</sequence>
<dbReference type="EMBL" id="VIIS01001527">
    <property type="protein sequence ID" value="KAF0296874.1"/>
    <property type="molecule type" value="Genomic_DNA"/>
</dbReference>
<accession>A0A6A4VZ72</accession>
<keyword evidence="17" id="KW-1185">Reference proteome</keyword>
<evidence type="ECO:0000256" key="3">
    <source>
        <dbReference type="ARBA" id="ARBA00022723"/>
    </source>
</evidence>
<keyword evidence="5" id="KW-0862">Zinc</keyword>
<feature type="domain" description="THAP-type" evidence="15">
    <location>
        <begin position="1"/>
        <end position="95"/>
    </location>
</feature>
<dbReference type="AlphaFoldDB" id="A0A6A4VZ72"/>
<evidence type="ECO:0000313" key="17">
    <source>
        <dbReference type="Proteomes" id="UP000440578"/>
    </source>
</evidence>
<keyword evidence="11" id="KW-0131">Cell cycle</keyword>
<dbReference type="OrthoDB" id="3437960at2759"/>
<keyword evidence="7 13" id="KW-0175">Coiled coil</keyword>
<keyword evidence="9" id="KW-0804">Transcription</keyword>
<dbReference type="Proteomes" id="UP000440578">
    <property type="component" value="Unassembled WGS sequence"/>
</dbReference>
<feature type="compositionally biased region" description="Polar residues" evidence="14">
    <location>
        <begin position="819"/>
        <end position="833"/>
    </location>
</feature>
<dbReference type="Pfam" id="PF21788">
    <property type="entry name" value="TNP-like_GBD"/>
    <property type="match status" value="1"/>
</dbReference>
<dbReference type="InterPro" id="IPR026516">
    <property type="entry name" value="THAP1/10"/>
</dbReference>
<keyword evidence="6" id="KW-0805">Transcription regulation</keyword>
<dbReference type="InterPro" id="IPR006612">
    <property type="entry name" value="THAP_Znf"/>
</dbReference>
<dbReference type="PANTHER" id="PTHR46600">
    <property type="entry name" value="THAP DOMAIN-CONTAINING"/>
    <property type="match status" value="1"/>
</dbReference>
<keyword evidence="3" id="KW-0479">Metal-binding</keyword>
<dbReference type="SMART" id="SM00980">
    <property type="entry name" value="THAP"/>
    <property type="match status" value="1"/>
</dbReference>
<comment type="subcellular location">
    <subcellularLocation>
        <location evidence="1">Nucleus</location>
        <location evidence="1">Nucleoplasm</location>
    </subcellularLocation>
</comment>
<evidence type="ECO:0000256" key="1">
    <source>
        <dbReference type="ARBA" id="ARBA00004642"/>
    </source>
</evidence>
<evidence type="ECO:0000256" key="2">
    <source>
        <dbReference type="ARBA" id="ARBA00006177"/>
    </source>
</evidence>
<evidence type="ECO:0000256" key="10">
    <source>
        <dbReference type="ARBA" id="ARBA00023242"/>
    </source>
</evidence>
<feature type="region of interest" description="Disordered" evidence="14">
    <location>
        <begin position="673"/>
        <end position="692"/>
    </location>
</feature>
<feature type="coiled-coil region" evidence="13">
    <location>
        <begin position="116"/>
        <end position="168"/>
    </location>
</feature>
<evidence type="ECO:0000256" key="13">
    <source>
        <dbReference type="SAM" id="Coils"/>
    </source>
</evidence>
<dbReference type="InterPro" id="IPR048365">
    <property type="entry name" value="TNP-like_RNaseH_N"/>
</dbReference>
<dbReference type="GO" id="GO:0043565">
    <property type="term" value="F:sequence-specific DNA binding"/>
    <property type="evidence" value="ECO:0007669"/>
    <property type="project" value="InterPro"/>
</dbReference>
<evidence type="ECO:0000256" key="5">
    <source>
        <dbReference type="ARBA" id="ARBA00022833"/>
    </source>
</evidence>
<dbReference type="Pfam" id="PF12017">
    <property type="entry name" value="Tnp_P_element"/>
    <property type="match status" value="1"/>
</dbReference>
<evidence type="ECO:0000256" key="11">
    <source>
        <dbReference type="ARBA" id="ARBA00023306"/>
    </source>
</evidence>
<evidence type="ECO:0000256" key="9">
    <source>
        <dbReference type="ARBA" id="ARBA00023163"/>
    </source>
</evidence>
<evidence type="ECO:0000313" key="16">
    <source>
        <dbReference type="EMBL" id="KAF0296874.1"/>
    </source>
</evidence>
<evidence type="ECO:0000256" key="6">
    <source>
        <dbReference type="ARBA" id="ARBA00023015"/>
    </source>
</evidence>
<feature type="region of interest" description="Disordered" evidence="14">
    <location>
        <begin position="819"/>
        <end position="842"/>
    </location>
</feature>
<keyword evidence="10" id="KW-0539">Nucleus</keyword>
<keyword evidence="4 12" id="KW-0863">Zinc-finger</keyword>
<protein>
    <submittedName>
        <fullName evidence="16">Transposable element P transposase</fullName>
    </submittedName>
</protein>
<comment type="similarity">
    <text evidence="2">Belongs to the THAP1 family.</text>
</comment>
<evidence type="ECO:0000256" key="7">
    <source>
        <dbReference type="ARBA" id="ARBA00023054"/>
    </source>
</evidence>
<organism evidence="16 17">
    <name type="scientific">Amphibalanus amphitrite</name>
    <name type="common">Striped barnacle</name>
    <name type="synonym">Balanus amphitrite</name>
    <dbReference type="NCBI Taxonomy" id="1232801"/>
    <lineage>
        <taxon>Eukaryota</taxon>
        <taxon>Metazoa</taxon>
        <taxon>Ecdysozoa</taxon>
        <taxon>Arthropoda</taxon>
        <taxon>Crustacea</taxon>
        <taxon>Multicrustacea</taxon>
        <taxon>Cirripedia</taxon>
        <taxon>Thoracica</taxon>
        <taxon>Thoracicalcarea</taxon>
        <taxon>Balanomorpha</taxon>
        <taxon>Balanoidea</taxon>
        <taxon>Balanidae</taxon>
        <taxon>Amphibalaninae</taxon>
        <taxon>Amphibalanus</taxon>
    </lineage>
</organism>
<evidence type="ECO:0000256" key="14">
    <source>
        <dbReference type="SAM" id="MobiDB-lite"/>
    </source>
</evidence>
<dbReference type="PANTHER" id="PTHR46600:SF1">
    <property type="entry name" value="THAP DOMAIN-CONTAINING PROTEIN 1"/>
    <property type="match status" value="1"/>
</dbReference>